<evidence type="ECO:0000259" key="3">
    <source>
        <dbReference type="Pfam" id="PF01361"/>
    </source>
</evidence>
<dbReference type="PANTHER" id="PTHR35530:SF1">
    <property type="entry name" value="2-HYDROXYMUCONATE TAUTOMERASE"/>
    <property type="match status" value="1"/>
</dbReference>
<dbReference type="Proteomes" id="UP000683310">
    <property type="component" value="Chromosome"/>
</dbReference>
<evidence type="ECO:0000313" key="4">
    <source>
        <dbReference type="EMBL" id="QVI22316.1"/>
    </source>
</evidence>
<dbReference type="Pfam" id="PF01361">
    <property type="entry name" value="Tautomerase"/>
    <property type="match status" value="1"/>
</dbReference>
<reference evidence="4 5" key="1">
    <citation type="submission" date="2021-04" db="EMBL/GenBank/DDBJ databases">
        <title>Nocardia tengchongensis.</title>
        <authorList>
            <person name="Zhuang k."/>
            <person name="Ran Y."/>
            <person name="Li W."/>
        </authorList>
    </citation>
    <scope>NUCLEOTIDE SEQUENCE [LARGE SCALE GENOMIC DNA]</scope>
    <source>
        <strain evidence="4 5">CFH S0057</strain>
    </source>
</reference>
<keyword evidence="2" id="KW-0413">Isomerase</keyword>
<dbReference type="Gene3D" id="3.30.429.10">
    <property type="entry name" value="Macrophage Migration Inhibitory Factor"/>
    <property type="match status" value="1"/>
</dbReference>
<name>A0ABX8CQW8_9NOCA</name>
<organism evidence="4 5">
    <name type="scientific">Nocardia tengchongensis</name>
    <dbReference type="NCBI Taxonomy" id="2055889"/>
    <lineage>
        <taxon>Bacteria</taxon>
        <taxon>Bacillati</taxon>
        <taxon>Actinomycetota</taxon>
        <taxon>Actinomycetes</taxon>
        <taxon>Mycobacteriales</taxon>
        <taxon>Nocardiaceae</taxon>
        <taxon>Nocardia</taxon>
    </lineage>
</organism>
<dbReference type="PANTHER" id="PTHR35530">
    <property type="entry name" value="TAUTOMERASE-RELATED"/>
    <property type="match status" value="1"/>
</dbReference>
<dbReference type="RefSeq" id="WP_213558399.1">
    <property type="nucleotide sequence ID" value="NZ_JBFAJM010000014.1"/>
</dbReference>
<sequence>MPMVTIKTVRGQTPEALARTMREVSRVVAENLGYDPAHVWVMLDEMPDDHFMVAGKTWAELKSAVQ</sequence>
<dbReference type="InterPro" id="IPR014347">
    <property type="entry name" value="Tautomerase/MIF_sf"/>
</dbReference>
<evidence type="ECO:0000256" key="2">
    <source>
        <dbReference type="ARBA" id="ARBA00023235"/>
    </source>
</evidence>
<dbReference type="SUPFAM" id="SSF55331">
    <property type="entry name" value="Tautomerase/MIF"/>
    <property type="match status" value="1"/>
</dbReference>
<evidence type="ECO:0000313" key="5">
    <source>
        <dbReference type="Proteomes" id="UP000683310"/>
    </source>
</evidence>
<feature type="domain" description="4-oxalocrotonate tautomerase-like" evidence="3">
    <location>
        <begin position="2"/>
        <end position="57"/>
    </location>
</feature>
<gene>
    <name evidence="4" type="ORF">KHQ06_04245</name>
</gene>
<proteinExistence type="inferred from homology"/>
<protein>
    <submittedName>
        <fullName evidence="4">Tautomerase family protein</fullName>
    </submittedName>
</protein>
<evidence type="ECO:0000256" key="1">
    <source>
        <dbReference type="ARBA" id="ARBA00006723"/>
    </source>
</evidence>
<dbReference type="GeneID" id="300994132"/>
<comment type="similarity">
    <text evidence="1">Belongs to the 4-oxalocrotonate tautomerase family.</text>
</comment>
<dbReference type="InterPro" id="IPR004370">
    <property type="entry name" value="4-OT-like_dom"/>
</dbReference>
<dbReference type="EMBL" id="CP074371">
    <property type="protein sequence ID" value="QVI22316.1"/>
    <property type="molecule type" value="Genomic_DNA"/>
</dbReference>
<keyword evidence="5" id="KW-1185">Reference proteome</keyword>
<accession>A0ABX8CQW8</accession>